<accession>A0ABS9QXY6</accession>
<evidence type="ECO:0000313" key="3">
    <source>
        <dbReference type="Proteomes" id="UP000829384"/>
    </source>
</evidence>
<evidence type="ECO:0000313" key="2">
    <source>
        <dbReference type="EMBL" id="MCG9965057.1"/>
    </source>
</evidence>
<organism evidence="2 3">
    <name type="scientific">Shewanella cutis</name>
    <dbReference type="NCBI Taxonomy" id="2766780"/>
    <lineage>
        <taxon>Bacteria</taxon>
        <taxon>Pseudomonadati</taxon>
        <taxon>Pseudomonadota</taxon>
        <taxon>Gammaproteobacteria</taxon>
        <taxon>Alteromonadales</taxon>
        <taxon>Shewanellaceae</taxon>
        <taxon>Shewanella</taxon>
    </lineage>
</organism>
<comment type="caution">
    <text evidence="2">The sequence shown here is derived from an EMBL/GenBank/DDBJ whole genome shotgun (WGS) entry which is preliminary data.</text>
</comment>
<keyword evidence="3" id="KW-1185">Reference proteome</keyword>
<gene>
    <name evidence="2" type="ORF">H9J30_14200</name>
</gene>
<dbReference type="Proteomes" id="UP000829384">
    <property type="component" value="Unassembled WGS sequence"/>
</dbReference>
<protein>
    <recommendedName>
        <fullName evidence="4">DUF3953 domain-containing protein</fullName>
    </recommendedName>
</protein>
<keyword evidence="1" id="KW-1133">Transmembrane helix</keyword>
<proteinExistence type="predicted"/>
<feature type="transmembrane region" description="Helical" evidence="1">
    <location>
        <begin position="53"/>
        <end position="72"/>
    </location>
</feature>
<reference evidence="2 3" key="1">
    <citation type="submission" date="2020-08" db="EMBL/GenBank/DDBJ databases">
        <title>Whole genome sequence of Shewanella sp strain PS-2.</title>
        <authorList>
            <person name="Das S.K."/>
        </authorList>
    </citation>
    <scope>NUCLEOTIDE SEQUENCE [LARGE SCALE GENOMIC DNA]</scope>
    <source>
        <strain evidence="2 3">PS-2</strain>
    </source>
</reference>
<sequence length="73" mass="7907">MHLIAMLVLVILGYAAGENISWLLGLPIICVGLYMFEVGGKKARGWRQSQEDFFAGLGLLAMVLLVIGTALGW</sequence>
<dbReference type="EMBL" id="JACSDI010000010">
    <property type="protein sequence ID" value="MCG9965057.1"/>
    <property type="molecule type" value="Genomic_DNA"/>
</dbReference>
<evidence type="ECO:0008006" key="4">
    <source>
        <dbReference type="Google" id="ProtNLM"/>
    </source>
</evidence>
<dbReference type="RefSeq" id="WP_240131587.1">
    <property type="nucleotide sequence ID" value="NZ_JACSDI010000010.1"/>
</dbReference>
<name>A0ABS9QXY6_9GAMM</name>
<feature type="transmembrane region" description="Helical" evidence="1">
    <location>
        <begin position="25"/>
        <end position="41"/>
    </location>
</feature>
<keyword evidence="1" id="KW-0472">Membrane</keyword>
<keyword evidence="1" id="KW-0812">Transmembrane</keyword>
<evidence type="ECO:0000256" key="1">
    <source>
        <dbReference type="SAM" id="Phobius"/>
    </source>
</evidence>